<dbReference type="Gene3D" id="3.40.50.11350">
    <property type="match status" value="1"/>
</dbReference>
<evidence type="ECO:0000313" key="4">
    <source>
        <dbReference type="EMBL" id="ELT98488.1"/>
    </source>
</evidence>
<reference evidence="4 6" key="2">
    <citation type="journal article" date="2013" name="Nature">
        <title>Insights into bilaterian evolution from three spiralian genomes.</title>
        <authorList>
            <person name="Simakov O."/>
            <person name="Marletaz F."/>
            <person name="Cho S.J."/>
            <person name="Edsinger-Gonzales E."/>
            <person name="Havlak P."/>
            <person name="Hellsten U."/>
            <person name="Kuo D.H."/>
            <person name="Larsson T."/>
            <person name="Lv J."/>
            <person name="Arendt D."/>
            <person name="Savage R."/>
            <person name="Osoegawa K."/>
            <person name="de Jong P."/>
            <person name="Grimwood J."/>
            <person name="Chapman J.A."/>
            <person name="Shapiro H."/>
            <person name="Aerts A."/>
            <person name="Otillar R.P."/>
            <person name="Terry A.Y."/>
            <person name="Boore J.L."/>
            <person name="Grigoriev I.V."/>
            <person name="Lindberg D.R."/>
            <person name="Seaver E.C."/>
            <person name="Weisblat D.A."/>
            <person name="Putnam N.H."/>
            <person name="Rokhsar D.S."/>
        </authorList>
    </citation>
    <scope>NUCLEOTIDE SEQUENCE</scope>
    <source>
        <strain evidence="4 6">I ESC-2004</strain>
    </source>
</reference>
<dbReference type="GO" id="GO:0032580">
    <property type="term" value="C:Golgi cisterna membrane"/>
    <property type="evidence" value="ECO:0007669"/>
    <property type="project" value="UniProtKB-SubCell"/>
</dbReference>
<dbReference type="GO" id="GO:0008107">
    <property type="term" value="F:galactoside 2-alpha-L-fucosyltransferase activity"/>
    <property type="evidence" value="ECO:0007669"/>
    <property type="project" value="InterPro"/>
</dbReference>
<evidence type="ECO:0000313" key="6">
    <source>
        <dbReference type="Proteomes" id="UP000014760"/>
    </source>
</evidence>
<feature type="transmembrane region" description="Helical" evidence="3">
    <location>
        <begin position="6"/>
        <end position="30"/>
    </location>
</feature>
<comment type="pathway">
    <text evidence="3">Protein modification; protein glycosylation.</text>
</comment>
<reference evidence="6" key="1">
    <citation type="submission" date="2012-12" db="EMBL/GenBank/DDBJ databases">
        <authorList>
            <person name="Hellsten U."/>
            <person name="Grimwood J."/>
            <person name="Chapman J.A."/>
            <person name="Shapiro H."/>
            <person name="Aerts A."/>
            <person name="Otillar R.P."/>
            <person name="Terry A.Y."/>
            <person name="Boore J.L."/>
            <person name="Simakov O."/>
            <person name="Marletaz F."/>
            <person name="Cho S.-J."/>
            <person name="Edsinger-Gonzales E."/>
            <person name="Havlak P."/>
            <person name="Kuo D.-H."/>
            <person name="Larsson T."/>
            <person name="Lv J."/>
            <person name="Arendt D."/>
            <person name="Savage R."/>
            <person name="Osoegawa K."/>
            <person name="de Jong P."/>
            <person name="Lindberg D.R."/>
            <person name="Seaver E.C."/>
            <person name="Weisblat D.A."/>
            <person name="Putnam N.H."/>
            <person name="Grigoriev I.V."/>
            <person name="Rokhsar D.S."/>
        </authorList>
    </citation>
    <scope>NUCLEOTIDE SEQUENCE</scope>
    <source>
        <strain evidence="6">I ESC-2004</strain>
    </source>
</reference>
<keyword evidence="6" id="KW-1185">Reference proteome</keyword>
<dbReference type="Proteomes" id="UP000014760">
    <property type="component" value="Unassembled WGS sequence"/>
</dbReference>
<organism evidence="4">
    <name type="scientific">Capitella teleta</name>
    <name type="common">Polychaete worm</name>
    <dbReference type="NCBI Taxonomy" id="283909"/>
    <lineage>
        <taxon>Eukaryota</taxon>
        <taxon>Metazoa</taxon>
        <taxon>Spiralia</taxon>
        <taxon>Lophotrochozoa</taxon>
        <taxon>Annelida</taxon>
        <taxon>Polychaeta</taxon>
        <taxon>Sedentaria</taxon>
        <taxon>Scolecida</taxon>
        <taxon>Capitellidae</taxon>
        <taxon>Capitella</taxon>
    </lineage>
</organism>
<comment type="similarity">
    <text evidence="3">Belongs to the glycosyltransferase 11 family.</text>
</comment>
<sequence length="318" mass="37122">MLVPPFLRLAVFCLMGLLLVTVFCVLTLSFPSLEPPRPSMWNPREITLTIQAGGRLGNRMFEFASLIGIGRSNGVSVVIPTRLNLLDSIFDMTQCQIPTMNSSSRKDFYRLITPHGTKVYDARFENIRQHFFHSKMIIMGYMQSYRYFQEHEDFIRSCFQFKKVYKERVDHFFKTQIPENRTVIGIHVRRGDKLDRWHELFSNRSILSVSYFHKAMNLMQMKYPNAFFVVASNDMEWAKANLADRAIMSPFNSSSFVYDFALLANCQHSIISIGTFGWWTAWLANGTTIYFNNYPREGEIEGFIPSDYYYKDWIPLGD</sequence>
<dbReference type="EC" id="2.4.1.-" evidence="3"/>
<dbReference type="EMBL" id="KB307920">
    <property type="protein sequence ID" value="ELT98488.1"/>
    <property type="molecule type" value="Genomic_DNA"/>
</dbReference>
<evidence type="ECO:0000313" key="5">
    <source>
        <dbReference type="EnsemblMetazoa" id="CapteP205606"/>
    </source>
</evidence>
<dbReference type="PANTHER" id="PTHR11927:SF9">
    <property type="entry name" value="L-FUCOSYLTRANSFERASE"/>
    <property type="match status" value="1"/>
</dbReference>
<keyword evidence="1 3" id="KW-0328">Glycosyltransferase</keyword>
<keyword evidence="3" id="KW-0735">Signal-anchor</keyword>
<dbReference type="AlphaFoldDB" id="R7TX42"/>
<dbReference type="GO" id="GO:0005975">
    <property type="term" value="P:carbohydrate metabolic process"/>
    <property type="evidence" value="ECO:0007669"/>
    <property type="project" value="InterPro"/>
</dbReference>
<keyword evidence="3" id="KW-0333">Golgi apparatus</keyword>
<protein>
    <recommendedName>
        <fullName evidence="3">L-Fucosyltransferase</fullName>
        <ecNumber evidence="3">2.4.1.-</ecNumber>
    </recommendedName>
</protein>
<gene>
    <name evidence="4" type="ORF">CAPTEDRAFT_205606</name>
</gene>
<evidence type="ECO:0000256" key="3">
    <source>
        <dbReference type="RuleBase" id="RU363129"/>
    </source>
</evidence>
<dbReference type="OMA" id="GLQAKWA"/>
<keyword evidence="3" id="KW-1133">Transmembrane helix</keyword>
<name>R7TX42_CAPTE</name>
<dbReference type="EMBL" id="AMQN01002065">
    <property type="status" value="NOT_ANNOTATED_CDS"/>
    <property type="molecule type" value="Genomic_DNA"/>
</dbReference>
<reference evidence="5" key="3">
    <citation type="submission" date="2015-06" db="UniProtKB">
        <authorList>
            <consortium name="EnsemblMetazoa"/>
        </authorList>
    </citation>
    <scope>IDENTIFICATION</scope>
</reference>
<keyword evidence="3" id="KW-0472">Membrane</keyword>
<dbReference type="CDD" id="cd11301">
    <property type="entry name" value="Fut1_Fut2_like"/>
    <property type="match status" value="1"/>
</dbReference>
<dbReference type="STRING" id="283909.R7TX42"/>
<evidence type="ECO:0000256" key="2">
    <source>
        <dbReference type="ARBA" id="ARBA00022679"/>
    </source>
</evidence>
<accession>R7TX42</accession>
<comment type="subcellular location">
    <subcellularLocation>
        <location evidence="3">Golgi apparatus</location>
        <location evidence="3">Golgi stack membrane</location>
        <topology evidence="3">Single-pass type II membrane protein</topology>
    </subcellularLocation>
</comment>
<dbReference type="EnsemblMetazoa" id="CapteT205606">
    <property type="protein sequence ID" value="CapteP205606"/>
    <property type="gene ID" value="CapteG205606"/>
</dbReference>
<keyword evidence="3" id="KW-0812">Transmembrane</keyword>
<proteinExistence type="inferred from homology"/>
<evidence type="ECO:0000256" key="1">
    <source>
        <dbReference type="ARBA" id="ARBA00022676"/>
    </source>
</evidence>
<dbReference type="Pfam" id="PF01531">
    <property type="entry name" value="Glyco_transf_11"/>
    <property type="match status" value="1"/>
</dbReference>
<dbReference type="InterPro" id="IPR002516">
    <property type="entry name" value="Glyco_trans_11"/>
</dbReference>
<dbReference type="OrthoDB" id="3226at2759"/>
<keyword evidence="3" id="KW-0325">Glycoprotein</keyword>
<dbReference type="PANTHER" id="PTHR11927">
    <property type="entry name" value="GALACTOSIDE 2-L-FUCOSYLTRANSFERASE"/>
    <property type="match status" value="1"/>
</dbReference>
<dbReference type="UniPathway" id="UPA00378"/>
<keyword evidence="2 3" id="KW-0808">Transferase</keyword>
<dbReference type="HOGENOM" id="CLU_043399_2_0_1"/>